<feature type="compositionally biased region" description="Low complexity" evidence="1">
    <location>
        <begin position="22"/>
        <end position="40"/>
    </location>
</feature>
<dbReference type="AlphaFoldDB" id="A0A830HAC5"/>
<feature type="compositionally biased region" description="Low complexity" evidence="1">
    <location>
        <begin position="47"/>
        <end position="62"/>
    </location>
</feature>
<evidence type="ECO:0000313" key="2">
    <source>
        <dbReference type="EMBL" id="GHP03592.1"/>
    </source>
</evidence>
<name>A0A830HAC5_9CHLO</name>
<feature type="region of interest" description="Disordered" evidence="1">
    <location>
        <begin position="20"/>
        <end position="282"/>
    </location>
</feature>
<dbReference type="EMBL" id="BNJQ01000005">
    <property type="protein sequence ID" value="GHP03592.1"/>
    <property type="molecule type" value="Genomic_DNA"/>
</dbReference>
<feature type="compositionally biased region" description="Low complexity" evidence="1">
    <location>
        <begin position="145"/>
        <end position="155"/>
    </location>
</feature>
<feature type="compositionally biased region" description="Acidic residues" evidence="1">
    <location>
        <begin position="159"/>
        <end position="173"/>
    </location>
</feature>
<comment type="caution">
    <text evidence="2">The sequence shown here is derived from an EMBL/GenBank/DDBJ whole genome shotgun (WGS) entry which is preliminary data.</text>
</comment>
<feature type="compositionally biased region" description="Low complexity" evidence="1">
    <location>
        <begin position="115"/>
        <end position="124"/>
    </location>
</feature>
<feature type="compositionally biased region" description="Gly residues" evidence="1">
    <location>
        <begin position="75"/>
        <end position="93"/>
    </location>
</feature>
<feature type="compositionally biased region" description="Gly residues" evidence="1">
    <location>
        <begin position="135"/>
        <end position="144"/>
    </location>
</feature>
<reference evidence="2" key="1">
    <citation type="submission" date="2020-10" db="EMBL/GenBank/DDBJ databases">
        <title>Unveiling of a novel bifunctional photoreceptor, Dualchrome1, isolated from a cosmopolitan green alga.</title>
        <authorList>
            <person name="Suzuki S."/>
            <person name="Kawachi M."/>
        </authorList>
    </citation>
    <scope>NUCLEOTIDE SEQUENCE</scope>
    <source>
        <strain evidence="2">NIES 2893</strain>
    </source>
</reference>
<keyword evidence="3" id="KW-1185">Reference proteome</keyword>
<sequence length="372" mass="38580">MGKEVPFPSHLNSFRVPDFLWAPAPTLGGPGLGTSPLAGTRGPTSQAARGPPRGPRRASGSPCSNYLKMSTSHSLGGGMHGGGEDGGGGGEGGSLDSLLNPRTPMDTDIGPPEKGPGAADSSPAAPRPPVLDNLAGGGAGGGGAAPNTQNNNNNNTSTDTDEPGITEDEDTPREEDNNKSKSGGGSEHERNSLLVPKSEEDSERDARNGREAGMSPSGDDVEMTTPSSQQLPPPPPRATAAPSAGKNNASKSGKEKNKDKAPASRAAGGALRPHEMAPRALPLRPDAAARVFSAGMLSGDYGRQDATMLHALEHLTPDQLRNKAAELDQRHHKLRMEEASETRRAHELMTWCLLPSEHSPATPSEETRTPEG</sequence>
<dbReference type="Proteomes" id="UP000660262">
    <property type="component" value="Unassembled WGS sequence"/>
</dbReference>
<accession>A0A830HAC5</accession>
<feature type="compositionally biased region" description="Basic and acidic residues" evidence="1">
    <location>
        <begin position="252"/>
        <end position="262"/>
    </location>
</feature>
<gene>
    <name evidence="2" type="ORF">PPROV_000234700</name>
</gene>
<evidence type="ECO:0000313" key="3">
    <source>
        <dbReference type="Proteomes" id="UP000660262"/>
    </source>
</evidence>
<evidence type="ECO:0000256" key="1">
    <source>
        <dbReference type="SAM" id="MobiDB-lite"/>
    </source>
</evidence>
<protein>
    <submittedName>
        <fullName evidence="2">Uncharacterized protein</fullName>
    </submittedName>
</protein>
<proteinExistence type="predicted"/>
<organism evidence="2 3">
    <name type="scientific">Pycnococcus provasolii</name>
    <dbReference type="NCBI Taxonomy" id="41880"/>
    <lineage>
        <taxon>Eukaryota</taxon>
        <taxon>Viridiplantae</taxon>
        <taxon>Chlorophyta</taxon>
        <taxon>Pseudoscourfieldiophyceae</taxon>
        <taxon>Pseudoscourfieldiales</taxon>
        <taxon>Pycnococcaceae</taxon>
        <taxon>Pycnococcus</taxon>
    </lineage>
</organism>